<dbReference type="PANTHER" id="PTHR30589">
    <property type="entry name" value="PROLIPOPROTEIN DIACYLGLYCERYL TRANSFERASE"/>
    <property type="match status" value="1"/>
</dbReference>
<evidence type="ECO:0000256" key="5">
    <source>
        <dbReference type="ARBA" id="ARBA00022989"/>
    </source>
</evidence>
<dbReference type="PANTHER" id="PTHR30589:SF0">
    <property type="entry name" value="PHOSPHATIDYLGLYCEROL--PROLIPOPROTEIN DIACYLGLYCERYL TRANSFERASE"/>
    <property type="match status" value="1"/>
</dbReference>
<keyword evidence="5 7" id="KW-1133">Transmembrane helix</keyword>
<feature type="binding site" evidence="7">
    <location>
        <position position="137"/>
    </location>
    <ligand>
        <name>a 1,2-diacyl-sn-glycero-3-phospho-(1'-sn-glycerol)</name>
        <dbReference type="ChEBI" id="CHEBI:64716"/>
    </ligand>
</feature>
<sequence>MLFWNADPILIQLGPIAVHWYGALFAAGFLLGYQLMQRIYRQEGRPTEQLDKLLTYIFIGTVVGARLAHTLIYEPGYYLSHPIDILKIWEGGLASHGGGIGVLLAIWLFVRQHPENKFLWLADRLAIPTALTGCFIRLGNFMNSEIIGNPTDGSWGVVFERIDTLPRHPVQLYEAASYFAIFVLLLMLFRTAKSKQPGFLFGLFLTLVFAARFVIEYFKTPQAAYEAGNLISVGQWLSVPFVLAGILLMLLSGRKKAL</sequence>
<keyword evidence="9" id="KW-1185">Reference proteome</keyword>
<comment type="subcellular location">
    <subcellularLocation>
        <location evidence="7">Cell membrane</location>
        <topology evidence="7">Multi-pass membrane protein</topology>
    </subcellularLocation>
</comment>
<comment type="function">
    <text evidence="7">Catalyzes the transfer of the diacylglyceryl group from phosphatidylglycerol to the sulfhydryl group of the N-terminal cysteine of a prolipoprotein, the first step in the formation of mature lipoproteins.</text>
</comment>
<gene>
    <name evidence="7" type="primary">lgt</name>
    <name evidence="8" type="ORF">HNR75_002707</name>
</gene>
<dbReference type="Pfam" id="PF01790">
    <property type="entry name" value="LGT"/>
    <property type="match status" value="1"/>
</dbReference>
<evidence type="ECO:0000256" key="3">
    <source>
        <dbReference type="ARBA" id="ARBA00022679"/>
    </source>
</evidence>
<dbReference type="AlphaFoldDB" id="A0A841GC75"/>
<dbReference type="HAMAP" id="MF_01147">
    <property type="entry name" value="Lgt"/>
    <property type="match status" value="1"/>
</dbReference>
<comment type="pathway">
    <text evidence="7">Protein modification; lipoprotein biosynthesis (diacylglyceryl transfer).</text>
</comment>
<comment type="catalytic activity">
    <reaction evidence="7">
        <text>L-cysteinyl-[prolipoprotein] + a 1,2-diacyl-sn-glycero-3-phospho-(1'-sn-glycerol) = an S-1,2-diacyl-sn-glyceryl-L-cysteinyl-[prolipoprotein] + sn-glycerol 1-phosphate + H(+)</text>
        <dbReference type="Rhea" id="RHEA:56712"/>
        <dbReference type="Rhea" id="RHEA-COMP:14679"/>
        <dbReference type="Rhea" id="RHEA-COMP:14680"/>
        <dbReference type="ChEBI" id="CHEBI:15378"/>
        <dbReference type="ChEBI" id="CHEBI:29950"/>
        <dbReference type="ChEBI" id="CHEBI:57685"/>
        <dbReference type="ChEBI" id="CHEBI:64716"/>
        <dbReference type="ChEBI" id="CHEBI:140658"/>
        <dbReference type="EC" id="2.5.1.145"/>
    </reaction>
</comment>
<dbReference type="NCBIfam" id="TIGR00544">
    <property type="entry name" value="lgt"/>
    <property type="match status" value="1"/>
</dbReference>
<dbReference type="RefSeq" id="WP_188027480.1">
    <property type="nucleotide sequence ID" value="NZ_JACHGR010000009.1"/>
</dbReference>
<evidence type="ECO:0000256" key="4">
    <source>
        <dbReference type="ARBA" id="ARBA00022692"/>
    </source>
</evidence>
<evidence type="ECO:0000256" key="7">
    <source>
        <dbReference type="HAMAP-Rule" id="MF_01147"/>
    </source>
</evidence>
<dbReference type="EC" id="2.5.1.145" evidence="7"/>
<dbReference type="GO" id="GO:0042158">
    <property type="term" value="P:lipoprotein biosynthetic process"/>
    <property type="evidence" value="ECO:0007669"/>
    <property type="project" value="UniProtKB-UniRule"/>
</dbReference>
<comment type="caution">
    <text evidence="8">The sequence shown here is derived from an EMBL/GenBank/DDBJ whole genome shotgun (WGS) entry which is preliminary data.</text>
</comment>
<protein>
    <recommendedName>
        <fullName evidence="7">Phosphatidylglycerol--prolipoprotein diacylglyceryl transferase</fullName>
        <ecNumber evidence="7">2.5.1.145</ecNumber>
    </recommendedName>
</protein>
<organism evidence="8 9">
    <name type="scientific">Tolumonas osonensis</name>
    <dbReference type="NCBI Taxonomy" id="675874"/>
    <lineage>
        <taxon>Bacteria</taxon>
        <taxon>Pseudomonadati</taxon>
        <taxon>Pseudomonadota</taxon>
        <taxon>Gammaproteobacteria</taxon>
        <taxon>Aeromonadales</taxon>
        <taxon>Aeromonadaceae</taxon>
        <taxon>Tolumonas</taxon>
    </lineage>
</organism>
<keyword evidence="6 7" id="KW-0472">Membrane</keyword>
<keyword evidence="4 7" id="KW-0812">Transmembrane</keyword>
<feature type="transmembrane region" description="Helical" evidence="7">
    <location>
        <begin position="199"/>
        <end position="218"/>
    </location>
</feature>
<dbReference type="UniPathway" id="UPA00664"/>
<name>A0A841GC75_9GAMM</name>
<comment type="similarity">
    <text evidence="1 7">Belongs to the Lgt family.</text>
</comment>
<feature type="transmembrane region" description="Helical" evidence="7">
    <location>
        <begin position="175"/>
        <end position="192"/>
    </location>
</feature>
<feature type="transmembrane region" description="Helical" evidence="7">
    <location>
        <begin position="122"/>
        <end position="142"/>
    </location>
</feature>
<keyword evidence="2 7" id="KW-1003">Cell membrane</keyword>
<evidence type="ECO:0000313" key="8">
    <source>
        <dbReference type="EMBL" id="MBB6056768.1"/>
    </source>
</evidence>
<proteinExistence type="inferred from homology"/>
<reference evidence="8 9" key="1">
    <citation type="submission" date="2020-08" db="EMBL/GenBank/DDBJ databases">
        <title>Genomic Encyclopedia of Type Strains, Phase IV (KMG-IV): sequencing the most valuable type-strain genomes for metagenomic binning, comparative biology and taxonomic classification.</title>
        <authorList>
            <person name="Goeker M."/>
        </authorList>
    </citation>
    <scope>NUCLEOTIDE SEQUENCE [LARGE SCALE GENOMIC DNA]</scope>
    <source>
        <strain evidence="8 9">DSM 22975</strain>
    </source>
</reference>
<feature type="transmembrane region" description="Helical" evidence="7">
    <location>
        <begin position="93"/>
        <end position="110"/>
    </location>
</feature>
<dbReference type="PROSITE" id="PS01311">
    <property type="entry name" value="LGT"/>
    <property type="match status" value="1"/>
</dbReference>
<accession>A0A841GC75</accession>
<evidence type="ECO:0000256" key="6">
    <source>
        <dbReference type="ARBA" id="ARBA00023136"/>
    </source>
</evidence>
<dbReference type="Proteomes" id="UP000585721">
    <property type="component" value="Unassembled WGS sequence"/>
</dbReference>
<feature type="transmembrane region" description="Helical" evidence="7">
    <location>
        <begin position="230"/>
        <end position="251"/>
    </location>
</feature>
<dbReference type="EMBL" id="JACHGR010000009">
    <property type="protein sequence ID" value="MBB6056768.1"/>
    <property type="molecule type" value="Genomic_DNA"/>
</dbReference>
<evidence type="ECO:0000256" key="2">
    <source>
        <dbReference type="ARBA" id="ARBA00022475"/>
    </source>
</evidence>
<dbReference type="InterPro" id="IPR001640">
    <property type="entry name" value="Lgt"/>
</dbReference>
<evidence type="ECO:0000256" key="1">
    <source>
        <dbReference type="ARBA" id="ARBA00007150"/>
    </source>
</evidence>
<feature type="transmembrane region" description="Helical" evidence="7">
    <location>
        <begin position="12"/>
        <end position="33"/>
    </location>
</feature>
<dbReference type="GO" id="GO:0005886">
    <property type="term" value="C:plasma membrane"/>
    <property type="evidence" value="ECO:0007669"/>
    <property type="project" value="UniProtKB-SubCell"/>
</dbReference>
<keyword evidence="3 7" id="KW-0808">Transferase</keyword>
<evidence type="ECO:0000313" key="9">
    <source>
        <dbReference type="Proteomes" id="UP000585721"/>
    </source>
</evidence>
<dbReference type="GO" id="GO:0008961">
    <property type="term" value="F:phosphatidylglycerol-prolipoprotein diacylglyceryl transferase activity"/>
    <property type="evidence" value="ECO:0007669"/>
    <property type="project" value="UniProtKB-UniRule"/>
</dbReference>
<keyword evidence="8" id="KW-0449">Lipoprotein</keyword>
<feature type="transmembrane region" description="Helical" evidence="7">
    <location>
        <begin position="53"/>
        <end position="73"/>
    </location>
</feature>